<evidence type="ECO:0000313" key="3">
    <source>
        <dbReference type="Proteomes" id="UP000221538"/>
    </source>
</evidence>
<keyword evidence="1" id="KW-0378">Hydrolase</keyword>
<protein>
    <submittedName>
        <fullName evidence="2">2'-5' RNA ligase</fullName>
    </submittedName>
</protein>
<dbReference type="PANTHER" id="PTHR35561">
    <property type="entry name" value="RNA 2',3'-CYCLIC PHOSPHODIESTERASE"/>
    <property type="match status" value="1"/>
</dbReference>
<reference evidence="2 3" key="1">
    <citation type="journal article" date="2013" name="Biodegradation">
        <title>Occurrence of 4-tert-butylphenol (4-t-BP) biodegradation in an aquatic sample caused by the presence of Spirodela polyrrhiza and isolation of a 4-t-BP-utilizing bacterium.</title>
        <authorList>
            <person name="Ogata Y."/>
            <person name="Toyama T."/>
            <person name="Yu N."/>
            <person name="Wang X."/>
            <person name="Sei K."/>
            <person name="Ike M."/>
        </authorList>
    </citation>
    <scope>NUCLEOTIDE SEQUENCE [LARGE SCALE GENOMIC DNA]</scope>
    <source>
        <strain evidence="2 3">OMI</strain>
    </source>
</reference>
<dbReference type="GO" id="GO:0004113">
    <property type="term" value="F:2',3'-cyclic-nucleotide 3'-phosphodiesterase activity"/>
    <property type="evidence" value="ECO:0007669"/>
    <property type="project" value="InterPro"/>
</dbReference>
<sequence length="222" mass="24906">MSPIAQTHEIRGGSTGFALGKKRTYHEHDRPIRMERNVMENQPGKTLFRLFFALKPTLLIARQTDHFAEAIAGGARRIAVDHQHVTLAITCDYVEYPYAVIKALMRAGTGVMAEPFDLRLDRLSIGNRSAALRPSHSVPLLGTLQKQIAAGMKGAGVMLRPGWSFSPHQTLFYRDGLPEQRRVDGFGWHVDRFMLICSHVGRTHHETLATWTLKGSGQYSLF</sequence>
<dbReference type="GO" id="GO:0008664">
    <property type="term" value="F:RNA 2',3'-cyclic 3'-phosphodiesterase activity"/>
    <property type="evidence" value="ECO:0007669"/>
    <property type="project" value="InterPro"/>
</dbReference>
<evidence type="ECO:0000256" key="1">
    <source>
        <dbReference type="ARBA" id="ARBA00022801"/>
    </source>
</evidence>
<organism evidence="2 3">
    <name type="scientific">Sphingobium fuliginis (strain ATCC 27551)</name>
    <dbReference type="NCBI Taxonomy" id="336203"/>
    <lineage>
        <taxon>Bacteria</taxon>
        <taxon>Pseudomonadati</taxon>
        <taxon>Pseudomonadota</taxon>
        <taxon>Alphaproteobacteria</taxon>
        <taxon>Sphingomonadales</taxon>
        <taxon>Sphingomonadaceae</taxon>
        <taxon>Sphingobium</taxon>
    </lineage>
</organism>
<reference evidence="2 3" key="2">
    <citation type="journal article" date="2013" name="Environ. Sci. Technol.">
        <title>The 4-tert-butylphenol-utilizing bacterium Sphingobium fuliginis OMI can degrade bisphenols via phenolic ring hydroxylation and meta-cleavage pathway.</title>
        <authorList>
            <person name="Ogata Y."/>
            <person name="Goda S."/>
            <person name="Toyama T."/>
            <person name="Sei K."/>
            <person name="Ike M."/>
        </authorList>
    </citation>
    <scope>NUCLEOTIDE SEQUENCE [LARGE SCALE GENOMIC DNA]</scope>
    <source>
        <strain evidence="2 3">OMI</strain>
    </source>
</reference>
<gene>
    <name evidence="2" type="ORF">SFOMI_0171</name>
</gene>
<dbReference type="AlphaFoldDB" id="A0A292Z9U4"/>
<accession>A0A292Z9U4</accession>
<dbReference type="Proteomes" id="UP000221538">
    <property type="component" value="Unassembled WGS sequence"/>
</dbReference>
<proteinExistence type="predicted"/>
<dbReference type="SUPFAM" id="SSF55144">
    <property type="entry name" value="LigT-like"/>
    <property type="match status" value="1"/>
</dbReference>
<dbReference type="EMBL" id="BEWI01000030">
    <property type="protein sequence ID" value="GAY19651.1"/>
    <property type="molecule type" value="Genomic_DNA"/>
</dbReference>
<name>A0A292Z9U4_SPHSA</name>
<dbReference type="InterPro" id="IPR009097">
    <property type="entry name" value="Cyclic_Pdiesterase"/>
</dbReference>
<dbReference type="GO" id="GO:0016874">
    <property type="term" value="F:ligase activity"/>
    <property type="evidence" value="ECO:0007669"/>
    <property type="project" value="UniProtKB-KW"/>
</dbReference>
<comment type="caution">
    <text evidence="2">The sequence shown here is derived from an EMBL/GenBank/DDBJ whole genome shotgun (WGS) entry which is preliminary data.</text>
</comment>
<evidence type="ECO:0000313" key="2">
    <source>
        <dbReference type="EMBL" id="GAY19651.1"/>
    </source>
</evidence>
<dbReference type="PANTHER" id="PTHR35561:SF1">
    <property type="entry name" value="RNA 2',3'-CYCLIC PHOSPHODIESTERASE"/>
    <property type="match status" value="1"/>
</dbReference>
<keyword evidence="2" id="KW-0436">Ligase</keyword>
<dbReference type="Gene3D" id="3.90.1140.10">
    <property type="entry name" value="Cyclic phosphodiesterase"/>
    <property type="match status" value="1"/>
</dbReference>
<dbReference type="InterPro" id="IPR004175">
    <property type="entry name" value="RNA_CPDase"/>
</dbReference>